<dbReference type="PROSITE" id="PS51257">
    <property type="entry name" value="PROKAR_LIPOPROTEIN"/>
    <property type="match status" value="1"/>
</dbReference>
<feature type="chain" id="PRO_5039727999" evidence="1">
    <location>
        <begin position="24"/>
        <end position="182"/>
    </location>
</feature>
<sequence>MRPRTAHLLLVAAAGLLALSGCASGSPAGNSEAPSSAPASATADASDCSGVGIVIDAGTLDTGKTDLATSTCVDTKSAIGAADALSKAGITTKGTDQYPDEVVCRVNGEPSADTVIPAPDGTDYRETCGAMPAAFAYWSIWTKPSGGEWAYATEGLSTLQLKPGEQLELLFQINEQPATPSP</sequence>
<comment type="caution">
    <text evidence="2">The sequence shown here is derived from an EMBL/GenBank/DDBJ whole genome shotgun (WGS) entry which is preliminary data.</text>
</comment>
<keyword evidence="1" id="KW-0732">Signal</keyword>
<proteinExistence type="predicted"/>
<dbReference type="RefSeq" id="WP_136424074.1">
    <property type="nucleotide sequence ID" value="NZ_SSSN01000005.1"/>
</dbReference>
<organism evidence="2 3">
    <name type="scientific">Orlajensenia flava</name>
    <dbReference type="NCBI Taxonomy" id="2565934"/>
    <lineage>
        <taxon>Bacteria</taxon>
        <taxon>Bacillati</taxon>
        <taxon>Actinomycetota</taxon>
        <taxon>Actinomycetes</taxon>
        <taxon>Micrococcales</taxon>
        <taxon>Microbacteriaceae</taxon>
        <taxon>Orlajensenia</taxon>
    </lineage>
</organism>
<evidence type="ECO:0000313" key="2">
    <source>
        <dbReference type="EMBL" id="THG34276.1"/>
    </source>
</evidence>
<dbReference type="Proteomes" id="UP000307380">
    <property type="component" value="Unassembled WGS sequence"/>
</dbReference>
<keyword evidence="3" id="KW-1185">Reference proteome</keyword>
<reference evidence="2 3" key="1">
    <citation type="submission" date="2019-04" db="EMBL/GenBank/DDBJ databases">
        <authorList>
            <person name="Jiang L."/>
        </authorList>
    </citation>
    <scope>NUCLEOTIDE SEQUENCE [LARGE SCALE GENOMIC DNA]</scope>
    <source>
        <strain evidence="2 3">YIM 131861</strain>
    </source>
</reference>
<name>A0A4S4FX88_9MICO</name>
<protein>
    <submittedName>
        <fullName evidence="2">Uncharacterized protein</fullName>
    </submittedName>
</protein>
<feature type="signal peptide" evidence="1">
    <location>
        <begin position="1"/>
        <end position="23"/>
    </location>
</feature>
<evidence type="ECO:0000313" key="3">
    <source>
        <dbReference type="Proteomes" id="UP000307380"/>
    </source>
</evidence>
<accession>A0A4S4FX88</accession>
<dbReference type="EMBL" id="SSSN01000005">
    <property type="protein sequence ID" value="THG34276.1"/>
    <property type="molecule type" value="Genomic_DNA"/>
</dbReference>
<dbReference type="AlphaFoldDB" id="A0A4S4FX88"/>
<gene>
    <name evidence="2" type="ORF">E6C70_08270</name>
</gene>
<evidence type="ECO:0000256" key="1">
    <source>
        <dbReference type="SAM" id="SignalP"/>
    </source>
</evidence>
<dbReference type="OrthoDB" id="4401005at2"/>